<accession>A0A7M1AUW1</accession>
<dbReference type="PROSITE" id="PS50887">
    <property type="entry name" value="GGDEF"/>
    <property type="match status" value="1"/>
</dbReference>
<dbReference type="Gene3D" id="3.30.70.270">
    <property type="match status" value="1"/>
</dbReference>
<feature type="domain" description="GGDEF" evidence="5">
    <location>
        <begin position="555"/>
        <end position="688"/>
    </location>
</feature>
<dbReference type="CDD" id="cd00130">
    <property type="entry name" value="PAS"/>
    <property type="match status" value="2"/>
</dbReference>
<dbReference type="InterPro" id="IPR045812">
    <property type="entry name" value="DAHL"/>
</dbReference>
<dbReference type="InterPro" id="IPR029787">
    <property type="entry name" value="Nucleotide_cyclase"/>
</dbReference>
<dbReference type="SUPFAM" id="SSF55785">
    <property type="entry name" value="PYP-like sensor domain (PAS domain)"/>
    <property type="match status" value="2"/>
</dbReference>
<dbReference type="GO" id="GO:0003824">
    <property type="term" value="F:catalytic activity"/>
    <property type="evidence" value="ECO:0007669"/>
    <property type="project" value="UniProtKB-ARBA"/>
</dbReference>
<dbReference type="AlphaFoldDB" id="A0A7M1AUW1"/>
<dbReference type="InterPro" id="IPR052155">
    <property type="entry name" value="Biofilm_reg_signaling"/>
</dbReference>
<dbReference type="NCBIfam" id="TIGR00254">
    <property type="entry name" value="GGDEF"/>
    <property type="match status" value="1"/>
</dbReference>
<feature type="domain" description="PAS" evidence="2">
    <location>
        <begin position="277"/>
        <end position="323"/>
    </location>
</feature>
<dbReference type="Gene3D" id="3.20.20.450">
    <property type="entry name" value="EAL domain"/>
    <property type="match status" value="1"/>
</dbReference>
<dbReference type="PROSITE" id="PS50113">
    <property type="entry name" value="PAC"/>
    <property type="match status" value="1"/>
</dbReference>
<gene>
    <name evidence="6" type="ORF">FJR03_05440</name>
</gene>
<evidence type="ECO:0000259" key="4">
    <source>
        <dbReference type="PROSITE" id="PS50883"/>
    </source>
</evidence>
<dbReference type="InterPro" id="IPR035919">
    <property type="entry name" value="EAL_sf"/>
</dbReference>
<dbReference type="NCBIfam" id="TIGR00229">
    <property type="entry name" value="sensory_box"/>
    <property type="match status" value="2"/>
</dbReference>
<evidence type="ECO:0000313" key="7">
    <source>
        <dbReference type="Proteomes" id="UP000593910"/>
    </source>
</evidence>
<dbReference type="SUPFAM" id="SSF55073">
    <property type="entry name" value="Nucleotide cyclase"/>
    <property type="match status" value="1"/>
</dbReference>
<feature type="transmembrane region" description="Helical" evidence="1">
    <location>
        <begin position="248"/>
        <end position="269"/>
    </location>
</feature>
<organism evidence="6 7">
    <name type="scientific">Sulfurimonas marina</name>
    <dbReference type="NCBI Taxonomy" id="2590551"/>
    <lineage>
        <taxon>Bacteria</taxon>
        <taxon>Pseudomonadati</taxon>
        <taxon>Campylobacterota</taxon>
        <taxon>Epsilonproteobacteria</taxon>
        <taxon>Campylobacterales</taxon>
        <taxon>Sulfurimonadaceae</taxon>
        <taxon>Sulfurimonas</taxon>
    </lineage>
</organism>
<reference evidence="6 7" key="1">
    <citation type="submission" date="2019-06" db="EMBL/GenBank/DDBJ databases">
        <title>Sulfurimonas gotlandica sp. nov., a chemoautotrophic and psychrotolerant epsilonproteobacterium isolated from a pelagic redoxcline, and an emended description of the genus Sulfurimonas.</title>
        <authorList>
            <person name="Wang S."/>
            <person name="Jiang L."/>
            <person name="Shao Z."/>
        </authorList>
    </citation>
    <scope>NUCLEOTIDE SEQUENCE [LARGE SCALE GENOMIC DNA]</scope>
    <source>
        <strain evidence="6 7">B2</strain>
    </source>
</reference>
<dbReference type="InterPro" id="IPR043128">
    <property type="entry name" value="Rev_trsase/Diguanyl_cyclase"/>
</dbReference>
<protein>
    <submittedName>
        <fullName evidence="6">EAL domain-containing protein</fullName>
    </submittedName>
</protein>
<evidence type="ECO:0000313" key="6">
    <source>
        <dbReference type="EMBL" id="QOP41215.1"/>
    </source>
</evidence>
<dbReference type="CDD" id="cd01948">
    <property type="entry name" value="EAL"/>
    <property type="match status" value="1"/>
</dbReference>
<evidence type="ECO:0000259" key="3">
    <source>
        <dbReference type="PROSITE" id="PS50113"/>
    </source>
</evidence>
<feature type="domain" description="PAS" evidence="2">
    <location>
        <begin position="398"/>
        <end position="449"/>
    </location>
</feature>
<dbReference type="SMART" id="SM00267">
    <property type="entry name" value="GGDEF"/>
    <property type="match status" value="1"/>
</dbReference>
<dbReference type="Pfam" id="PF00563">
    <property type="entry name" value="EAL"/>
    <property type="match status" value="1"/>
</dbReference>
<dbReference type="InterPro" id="IPR035965">
    <property type="entry name" value="PAS-like_dom_sf"/>
</dbReference>
<dbReference type="Gene3D" id="3.30.450.20">
    <property type="entry name" value="PAS domain"/>
    <property type="match status" value="2"/>
</dbReference>
<dbReference type="EMBL" id="CP041165">
    <property type="protein sequence ID" value="QOP41215.1"/>
    <property type="molecule type" value="Genomic_DNA"/>
</dbReference>
<sequence>MKKTNNIDSVSVLLTLFIFLLSLVFYYLYKIEQSVENYHTNHNKLIDMQLLNKGFDDFSLSSSELSNYNLVNAELEKFSKLLIELKNNIEVDYPDDKVLAQKLVIIQADFEKKEDDIEYFKSLNSALISGSHFLFDLQRSISDSKEISSDTKSIVNEALFYLFQFTKSDYIDKSYVSSKLAKVQQPLDKKKIILVTNFYNQSTVLLDTLTSYRNISSDIRANKLGSLLKELETNLDEKYSYYLVEQQVIATFFFISTVIILVALIFFYMRSLKTKKELLAFNYAVQHSDNAIVMTDPDKNIVFVNEVFEKTTGYCSDEVIGENPRILKSNKQDEQVYVDMKKRLANGKSWEGELINQKKDGSLFYERASIIPIFSNDKLINYLAIKLDITEYIEQNMRLQQAASVFENTEEVIIIADENANVVSVNKAFTDIYGYTIDDVKGTNLSILHSGAQDKNYYLHMWDKILHNDFFRGKIINKTKSGEEIPVWVTIKAIRDKTGKISNYTSVQTDLRAIENSEAKAEYLAYHDPLTGLYNRVSFEEYLTQTLAVVKRQDKKLAILFIDLDRFKIINDTLGHDIGDEVLISVTKRLKHILRESDYVSRWGGDEFVVILQDVPSDTLIATVARKIIDSIKEPIHIGYHNFNITASIGISMFPDNGSDTKTLIKYADTAMYLAKESGKNSFRFYTSELSLETEERLNIDIALHSALEKNEIYVVFQPQYNLETKKIVSVETLVRWENDTLGFVAPDKFIPIAEDNGFIIELGYFIFEESCKAFKQMKASGLELQRIAINVSSIQFKEPNLLEALISIVKRHELEASEIEIEITERFLMENTDKNIKTLQSFRDYGFKISIDDFGTGYSSMSYLKQLPIDTIKIDKSFVDDIGENSSDNAIIEAIVALSKKLNYSIVAEGIETGSQEQFLESIKCDIGQGYLFSRPILVEELIARFR</sequence>
<dbReference type="InterPro" id="IPR001610">
    <property type="entry name" value="PAC"/>
</dbReference>
<dbReference type="SUPFAM" id="SSF141868">
    <property type="entry name" value="EAL domain-like"/>
    <property type="match status" value="1"/>
</dbReference>
<evidence type="ECO:0000259" key="5">
    <source>
        <dbReference type="PROSITE" id="PS50887"/>
    </source>
</evidence>
<dbReference type="Pfam" id="PF13426">
    <property type="entry name" value="PAS_9"/>
    <property type="match status" value="2"/>
</dbReference>
<dbReference type="SMART" id="SM00052">
    <property type="entry name" value="EAL"/>
    <property type="match status" value="1"/>
</dbReference>
<dbReference type="PANTHER" id="PTHR44757">
    <property type="entry name" value="DIGUANYLATE CYCLASE DGCP"/>
    <property type="match status" value="1"/>
</dbReference>
<dbReference type="Proteomes" id="UP000593910">
    <property type="component" value="Chromosome"/>
</dbReference>
<feature type="transmembrane region" description="Helical" evidence="1">
    <location>
        <begin position="12"/>
        <end position="29"/>
    </location>
</feature>
<dbReference type="Pfam" id="PF19443">
    <property type="entry name" value="DAHL"/>
    <property type="match status" value="1"/>
</dbReference>
<evidence type="ECO:0000256" key="1">
    <source>
        <dbReference type="SAM" id="Phobius"/>
    </source>
</evidence>
<dbReference type="PROSITE" id="PS50883">
    <property type="entry name" value="EAL"/>
    <property type="match status" value="1"/>
</dbReference>
<dbReference type="Pfam" id="PF00990">
    <property type="entry name" value="GGDEF"/>
    <property type="match status" value="1"/>
</dbReference>
<name>A0A7M1AUW1_9BACT</name>
<dbReference type="PANTHER" id="PTHR44757:SF2">
    <property type="entry name" value="BIOFILM ARCHITECTURE MAINTENANCE PROTEIN MBAA"/>
    <property type="match status" value="1"/>
</dbReference>
<dbReference type="SMART" id="SM00086">
    <property type="entry name" value="PAC"/>
    <property type="match status" value="2"/>
</dbReference>
<dbReference type="InterPro" id="IPR000160">
    <property type="entry name" value="GGDEF_dom"/>
</dbReference>
<keyword evidence="1" id="KW-0812">Transmembrane</keyword>
<dbReference type="PROSITE" id="PS50112">
    <property type="entry name" value="PAS"/>
    <property type="match status" value="2"/>
</dbReference>
<dbReference type="InterPro" id="IPR000700">
    <property type="entry name" value="PAS-assoc_C"/>
</dbReference>
<dbReference type="CDD" id="cd01949">
    <property type="entry name" value="GGDEF"/>
    <property type="match status" value="1"/>
</dbReference>
<proteinExistence type="predicted"/>
<keyword evidence="1" id="KW-0472">Membrane</keyword>
<dbReference type="FunFam" id="3.30.70.270:FF:000001">
    <property type="entry name" value="Diguanylate cyclase domain protein"/>
    <property type="match status" value="1"/>
</dbReference>
<keyword evidence="7" id="KW-1185">Reference proteome</keyword>
<dbReference type="RefSeq" id="WP_193114634.1">
    <property type="nucleotide sequence ID" value="NZ_CP041165.1"/>
</dbReference>
<dbReference type="SMART" id="SM00091">
    <property type="entry name" value="PAS"/>
    <property type="match status" value="2"/>
</dbReference>
<evidence type="ECO:0000259" key="2">
    <source>
        <dbReference type="PROSITE" id="PS50112"/>
    </source>
</evidence>
<feature type="domain" description="EAL" evidence="4">
    <location>
        <begin position="697"/>
        <end position="948"/>
    </location>
</feature>
<dbReference type="KEGG" id="smax:FJR03_05440"/>
<dbReference type="InterPro" id="IPR000014">
    <property type="entry name" value="PAS"/>
</dbReference>
<dbReference type="InterPro" id="IPR001633">
    <property type="entry name" value="EAL_dom"/>
</dbReference>
<keyword evidence="1" id="KW-1133">Transmembrane helix</keyword>
<feature type="domain" description="PAC" evidence="3">
    <location>
        <begin position="348"/>
        <end position="401"/>
    </location>
</feature>